<keyword evidence="3" id="KW-1185">Reference proteome</keyword>
<sequence>MVSAKATENVTWTFSLAPQLSVSRAEAVGELIYGSGTRYDLEDRTLAHIRVVTGARLRRWESFYLSWMSSNDPETGRVSVWLSPSIPLQFHFFGNTPPKINPVWIRALELNAAGDRGMVVMNEVEAANYIRQRPPLD</sequence>
<evidence type="ECO:0000259" key="1">
    <source>
        <dbReference type="Pfam" id="PF25355"/>
    </source>
</evidence>
<evidence type="ECO:0000313" key="2">
    <source>
        <dbReference type="EMBL" id="GAA1209721.1"/>
    </source>
</evidence>
<evidence type="ECO:0000313" key="3">
    <source>
        <dbReference type="Proteomes" id="UP001500943"/>
    </source>
</evidence>
<dbReference type="Pfam" id="PF25355">
    <property type="entry name" value="DUF7882"/>
    <property type="match status" value="1"/>
</dbReference>
<proteinExistence type="predicted"/>
<name>A0ABN1VFX4_9MICO</name>
<reference evidence="2 3" key="1">
    <citation type="journal article" date="2019" name="Int. J. Syst. Evol. Microbiol.">
        <title>The Global Catalogue of Microorganisms (GCM) 10K type strain sequencing project: providing services to taxonomists for standard genome sequencing and annotation.</title>
        <authorList>
            <consortium name="The Broad Institute Genomics Platform"/>
            <consortium name="The Broad Institute Genome Sequencing Center for Infectious Disease"/>
            <person name="Wu L."/>
            <person name="Ma J."/>
        </authorList>
    </citation>
    <scope>NUCLEOTIDE SEQUENCE [LARGE SCALE GENOMIC DNA]</scope>
    <source>
        <strain evidence="2 3">JCM 12762</strain>
    </source>
</reference>
<comment type="caution">
    <text evidence="2">The sequence shown here is derived from an EMBL/GenBank/DDBJ whole genome shotgun (WGS) entry which is preliminary data.</text>
</comment>
<protein>
    <recommendedName>
        <fullName evidence="1">DUF7882 domain-containing protein</fullName>
    </recommendedName>
</protein>
<dbReference type="InterPro" id="IPR057204">
    <property type="entry name" value="DUF7882"/>
</dbReference>
<dbReference type="Proteomes" id="UP001500943">
    <property type="component" value="Unassembled WGS sequence"/>
</dbReference>
<gene>
    <name evidence="2" type="ORF">GCM10009655_06000</name>
</gene>
<organism evidence="2 3">
    <name type="scientific">Rhodoglobus aureus</name>
    <dbReference type="NCBI Taxonomy" id="191497"/>
    <lineage>
        <taxon>Bacteria</taxon>
        <taxon>Bacillati</taxon>
        <taxon>Actinomycetota</taxon>
        <taxon>Actinomycetes</taxon>
        <taxon>Micrococcales</taxon>
        <taxon>Microbacteriaceae</taxon>
        <taxon>Rhodoglobus</taxon>
    </lineage>
</organism>
<dbReference type="EMBL" id="BAAAKW010000016">
    <property type="protein sequence ID" value="GAA1209721.1"/>
    <property type="molecule type" value="Genomic_DNA"/>
</dbReference>
<accession>A0ABN1VFX4</accession>
<feature type="domain" description="DUF7882" evidence="1">
    <location>
        <begin position="29"/>
        <end position="123"/>
    </location>
</feature>